<dbReference type="EMBL" id="JQGJ01000008">
    <property type="protein sequence ID" value="KHK64086.1"/>
    <property type="molecule type" value="Genomic_DNA"/>
</dbReference>
<dbReference type="GO" id="GO:0050664">
    <property type="term" value="F:oxidoreductase activity, acting on NAD(P)H, oxygen as acceptor"/>
    <property type="evidence" value="ECO:0007669"/>
    <property type="project" value="TreeGrafter"/>
</dbReference>
<accession>A0A0B1Z4H5</accession>
<dbReference type="Gene3D" id="3.40.50.720">
    <property type="entry name" value="NAD(P)-binding Rossmann-like Domain"/>
    <property type="match status" value="1"/>
</dbReference>
<evidence type="ECO:0000313" key="4">
    <source>
        <dbReference type="Proteomes" id="UP000030949"/>
    </source>
</evidence>
<dbReference type="InterPro" id="IPR002347">
    <property type="entry name" value="SDR_fam"/>
</dbReference>
<organism evidence="3 4">
    <name type="scientific">Pseudomonas frederiksbergensis</name>
    <dbReference type="NCBI Taxonomy" id="104087"/>
    <lineage>
        <taxon>Bacteria</taxon>
        <taxon>Pseudomonadati</taxon>
        <taxon>Pseudomonadota</taxon>
        <taxon>Gammaproteobacteria</taxon>
        <taxon>Pseudomonadales</taxon>
        <taxon>Pseudomonadaceae</taxon>
        <taxon>Pseudomonas</taxon>
    </lineage>
</organism>
<dbReference type="PANTHER" id="PTHR43008">
    <property type="entry name" value="BENZIL REDUCTASE"/>
    <property type="match status" value="1"/>
</dbReference>
<comment type="caution">
    <text evidence="3">The sequence shown here is derived from an EMBL/GenBank/DDBJ whole genome shotgun (WGS) entry which is preliminary data.</text>
</comment>
<dbReference type="AlphaFoldDB" id="A0A0B1Z4H5"/>
<sequence length="251" mass="26686">MKRKYWLTGANDGLGASLAEALLQTGAQLAISSPQACQTLSQRYPEHVLAVPGNLTDGQTVREIGEQINRQWGALDTVIINAGTAEHVDGQPADDSLIEHIIRSNLLAASFCIEAALPLLRLGTAPHLVGIASPVTYLTPSRAEGDGKALRQVFESVRSTPAAKGIDVMLVTPDLADSAMSLDDGLSILTRWSADAAASYILAQMNERPDETTLPAASMTALWPLPSSTRKTRANDDYCQLAGESPIKGQL</sequence>
<protein>
    <submittedName>
        <fullName evidence="3">Short-chain dehydrogenase</fullName>
    </submittedName>
</protein>
<dbReference type="SUPFAM" id="SSF51735">
    <property type="entry name" value="NAD(P)-binding Rossmann-fold domains"/>
    <property type="match status" value="1"/>
</dbReference>
<evidence type="ECO:0000313" key="3">
    <source>
        <dbReference type="EMBL" id="KHK64086.1"/>
    </source>
</evidence>
<evidence type="ECO:0000256" key="1">
    <source>
        <dbReference type="ARBA" id="ARBA00006484"/>
    </source>
</evidence>
<dbReference type="Proteomes" id="UP000030949">
    <property type="component" value="Unassembled WGS sequence"/>
</dbReference>
<dbReference type="PANTHER" id="PTHR43008:SF4">
    <property type="entry name" value="CHAIN DEHYDROGENASE, PUTATIVE (AFU_ORTHOLOGUE AFUA_4G08710)-RELATED"/>
    <property type="match status" value="1"/>
</dbReference>
<gene>
    <name evidence="3" type="ORF">JZ00_15495</name>
</gene>
<reference evidence="4" key="1">
    <citation type="submission" date="2015-03" db="EMBL/GenBank/DDBJ databases">
        <title>Pseudomonas frederiksbergensis hydrocarbon degrader.</title>
        <authorList>
            <person name="Brown L.M."/>
            <person name="Ruiz O.N."/>
            <person name="Mueller S."/>
            <person name="Gunasekera T.S."/>
        </authorList>
    </citation>
    <scope>NUCLEOTIDE SEQUENCE [LARGE SCALE GENOMIC DNA]</scope>
    <source>
        <strain evidence="4">SI8</strain>
    </source>
</reference>
<dbReference type="Pfam" id="PF00106">
    <property type="entry name" value="adh_short"/>
    <property type="match status" value="1"/>
</dbReference>
<proteinExistence type="inferred from homology"/>
<name>A0A0B1Z4H5_9PSED</name>
<dbReference type="InterPro" id="IPR036291">
    <property type="entry name" value="NAD(P)-bd_dom_sf"/>
</dbReference>
<dbReference type="OrthoDB" id="335726at2"/>
<keyword evidence="2" id="KW-0560">Oxidoreductase</keyword>
<evidence type="ECO:0000256" key="2">
    <source>
        <dbReference type="ARBA" id="ARBA00023002"/>
    </source>
</evidence>
<comment type="similarity">
    <text evidence="1">Belongs to the short-chain dehydrogenases/reductases (SDR) family.</text>
</comment>
<dbReference type="PRINTS" id="PR00081">
    <property type="entry name" value="GDHRDH"/>
</dbReference>
<dbReference type="CDD" id="cd05233">
    <property type="entry name" value="SDR_c"/>
    <property type="match status" value="1"/>
</dbReference>